<keyword evidence="3" id="KW-1003">Cell membrane</keyword>
<evidence type="ECO:0000256" key="1">
    <source>
        <dbReference type="ARBA" id="ARBA00004141"/>
    </source>
</evidence>
<evidence type="ECO:0000256" key="3">
    <source>
        <dbReference type="ARBA" id="ARBA00022475"/>
    </source>
</evidence>
<feature type="transmembrane region" description="Helical" evidence="7">
    <location>
        <begin position="94"/>
        <end position="113"/>
    </location>
</feature>
<evidence type="ECO:0000313" key="9">
    <source>
        <dbReference type="Proteomes" id="UP000565078"/>
    </source>
</evidence>
<evidence type="ECO:0000313" key="8">
    <source>
        <dbReference type="EMBL" id="HIH09836.1"/>
    </source>
</evidence>
<proteinExistence type="predicted"/>
<comment type="subcellular location">
    <subcellularLocation>
        <location evidence="1">Membrane</location>
        <topology evidence="1">Multi-pass membrane protein</topology>
    </subcellularLocation>
</comment>
<feature type="transmembrane region" description="Helical" evidence="7">
    <location>
        <begin position="177"/>
        <end position="198"/>
    </location>
</feature>
<feature type="transmembrane region" description="Helical" evidence="7">
    <location>
        <begin position="150"/>
        <end position="171"/>
    </location>
</feature>
<comment type="caution">
    <text evidence="8">The sequence shown here is derived from an EMBL/GenBank/DDBJ whole genome shotgun (WGS) entry which is preliminary data.</text>
</comment>
<keyword evidence="4 7" id="KW-0812">Transmembrane</keyword>
<feature type="transmembrane region" description="Helical" evidence="7">
    <location>
        <begin position="119"/>
        <end position="138"/>
    </location>
</feature>
<dbReference type="GO" id="GO:0016020">
    <property type="term" value="C:membrane"/>
    <property type="evidence" value="ECO:0007669"/>
    <property type="project" value="UniProtKB-SubCell"/>
</dbReference>
<evidence type="ECO:0000256" key="2">
    <source>
        <dbReference type="ARBA" id="ARBA00022448"/>
    </source>
</evidence>
<feature type="transmembrane region" description="Helical" evidence="7">
    <location>
        <begin position="210"/>
        <end position="232"/>
    </location>
</feature>
<accession>A0A7J4J3N0</accession>
<dbReference type="InterPro" id="IPR004776">
    <property type="entry name" value="Mem_transp_PIN-like"/>
</dbReference>
<evidence type="ECO:0000256" key="4">
    <source>
        <dbReference type="ARBA" id="ARBA00022692"/>
    </source>
</evidence>
<protein>
    <recommendedName>
        <fullName evidence="10">AEC family transporter</fullName>
    </recommendedName>
</protein>
<name>A0A7J4J3N0_9ARCH</name>
<dbReference type="AlphaFoldDB" id="A0A7J4J3N0"/>
<gene>
    <name evidence="8" type="ORF">HA254_04155</name>
</gene>
<feature type="transmembrane region" description="Helical" evidence="7">
    <location>
        <begin position="6"/>
        <end position="24"/>
    </location>
</feature>
<evidence type="ECO:0000256" key="6">
    <source>
        <dbReference type="ARBA" id="ARBA00023136"/>
    </source>
</evidence>
<keyword evidence="5 7" id="KW-1133">Transmembrane helix</keyword>
<keyword evidence="6 7" id="KW-0472">Membrane</keyword>
<organism evidence="8 9">
    <name type="scientific">Candidatus Iainarchaeum sp</name>
    <dbReference type="NCBI Taxonomy" id="3101447"/>
    <lineage>
        <taxon>Archaea</taxon>
        <taxon>Candidatus Iainarchaeota</taxon>
        <taxon>Candidatus Iainarchaeia</taxon>
        <taxon>Candidatus Iainarchaeales</taxon>
        <taxon>Candidatus Iainarchaeaceae</taxon>
        <taxon>Candidatus Iainarchaeum</taxon>
    </lineage>
</organism>
<dbReference type="EMBL" id="DUGC01000063">
    <property type="protein sequence ID" value="HIH09836.1"/>
    <property type="molecule type" value="Genomic_DNA"/>
</dbReference>
<dbReference type="Pfam" id="PF03547">
    <property type="entry name" value="Mem_trans"/>
    <property type="match status" value="2"/>
</dbReference>
<dbReference type="PANTHER" id="PTHR36838:SF1">
    <property type="entry name" value="SLR1864 PROTEIN"/>
    <property type="match status" value="1"/>
</dbReference>
<feature type="transmembrane region" description="Helical" evidence="7">
    <location>
        <begin position="238"/>
        <end position="257"/>
    </location>
</feature>
<evidence type="ECO:0000256" key="7">
    <source>
        <dbReference type="SAM" id="Phobius"/>
    </source>
</evidence>
<dbReference type="GO" id="GO:0055085">
    <property type="term" value="P:transmembrane transport"/>
    <property type="evidence" value="ECO:0007669"/>
    <property type="project" value="InterPro"/>
</dbReference>
<feature type="transmembrane region" description="Helical" evidence="7">
    <location>
        <begin position="33"/>
        <end position="51"/>
    </location>
</feature>
<feature type="transmembrane region" description="Helical" evidence="7">
    <location>
        <begin position="269"/>
        <end position="291"/>
    </location>
</feature>
<evidence type="ECO:0000256" key="5">
    <source>
        <dbReference type="ARBA" id="ARBA00022989"/>
    </source>
</evidence>
<feature type="transmembrane region" description="Helical" evidence="7">
    <location>
        <begin position="57"/>
        <end position="82"/>
    </location>
</feature>
<evidence type="ECO:0008006" key="10">
    <source>
        <dbReference type="Google" id="ProtNLM"/>
    </source>
</evidence>
<dbReference type="Proteomes" id="UP000565078">
    <property type="component" value="Unassembled WGS sequence"/>
</dbReference>
<keyword evidence="2" id="KW-0813">Transport</keyword>
<sequence>MFLDPVLVAFGVMAVGAIFQKTIGFDHKNISDLVLYVTGPALIFVALYSHRIYASELYILTLAAIAVMFASGIFAFFAFSAIGYKNSGIILPSMFMNSGYLGYPVALFALGEIGLQKAIIFDTVETILLFTLGIFLVHNKGETVKGRIKAVFSLPLIYVIFLGLLFNFTAVPLPVTLIDALSMVGSATIPLALLALGGRLVTLELAALKVPLLAVFSRIVVGGIAGFVFVKIFALEGVVASVVLLLSVMPPAVNSYVLNEKFSADPHNAASAVLIGTLFSIISIAAVLAAVS</sequence>
<dbReference type="PANTHER" id="PTHR36838">
    <property type="entry name" value="AUXIN EFFLUX CARRIER FAMILY PROTEIN"/>
    <property type="match status" value="1"/>
</dbReference>
<reference evidence="9" key="1">
    <citation type="journal article" date="2020" name="bioRxiv">
        <title>A rank-normalized archaeal taxonomy based on genome phylogeny resolves widespread incomplete and uneven classifications.</title>
        <authorList>
            <person name="Rinke C."/>
            <person name="Chuvochina M."/>
            <person name="Mussig A.J."/>
            <person name="Chaumeil P.-A."/>
            <person name="Waite D.W."/>
            <person name="Whitman W.B."/>
            <person name="Parks D.H."/>
            <person name="Hugenholtz P."/>
        </authorList>
    </citation>
    <scope>NUCLEOTIDE SEQUENCE [LARGE SCALE GENOMIC DNA]</scope>
</reference>